<evidence type="ECO:0000259" key="2">
    <source>
        <dbReference type="Pfam" id="PF11141"/>
    </source>
</evidence>
<accession>A0A9D7FFV5</accession>
<organism evidence="3 4">
    <name type="scientific">Candidatus Propionivibrio dominans</name>
    <dbReference type="NCBI Taxonomy" id="2954373"/>
    <lineage>
        <taxon>Bacteria</taxon>
        <taxon>Pseudomonadati</taxon>
        <taxon>Pseudomonadota</taxon>
        <taxon>Betaproteobacteria</taxon>
        <taxon>Rhodocyclales</taxon>
        <taxon>Rhodocyclaceae</taxon>
        <taxon>Propionivibrio</taxon>
    </lineage>
</organism>
<evidence type="ECO:0000313" key="3">
    <source>
        <dbReference type="EMBL" id="MBK7424365.1"/>
    </source>
</evidence>
<dbReference type="AlphaFoldDB" id="A0A9D7FFV5"/>
<comment type="caution">
    <text evidence="3">The sequence shown here is derived from an EMBL/GenBank/DDBJ whole genome shotgun (WGS) entry which is preliminary data.</text>
</comment>
<dbReference type="Proteomes" id="UP000886602">
    <property type="component" value="Unassembled WGS sequence"/>
</dbReference>
<dbReference type="EMBL" id="JADJNC010000029">
    <property type="protein sequence ID" value="MBK7424365.1"/>
    <property type="molecule type" value="Genomic_DNA"/>
</dbReference>
<reference evidence="3" key="1">
    <citation type="submission" date="2020-10" db="EMBL/GenBank/DDBJ databases">
        <title>Connecting structure to function with the recovery of over 1000 high-quality activated sludge metagenome-assembled genomes encoding full-length rRNA genes using long-read sequencing.</title>
        <authorList>
            <person name="Singleton C.M."/>
            <person name="Petriglieri F."/>
            <person name="Kristensen J.M."/>
            <person name="Kirkegaard R.H."/>
            <person name="Michaelsen T.Y."/>
            <person name="Andersen M.H."/>
            <person name="Karst S.M."/>
            <person name="Dueholm M.S."/>
            <person name="Nielsen P.H."/>
            <person name="Albertsen M."/>
        </authorList>
    </citation>
    <scope>NUCLEOTIDE SEQUENCE</scope>
    <source>
        <strain evidence="3">EsbW_18-Q3-R4-48_MAXAC.044</strain>
    </source>
</reference>
<dbReference type="Pfam" id="PF11141">
    <property type="entry name" value="DUF2914"/>
    <property type="match status" value="1"/>
</dbReference>
<feature type="signal peptide" evidence="1">
    <location>
        <begin position="1"/>
        <end position="23"/>
    </location>
</feature>
<evidence type="ECO:0000256" key="1">
    <source>
        <dbReference type="SAM" id="SignalP"/>
    </source>
</evidence>
<feature type="domain" description="DUF2914" evidence="2">
    <location>
        <begin position="69"/>
        <end position="127"/>
    </location>
</feature>
<feature type="chain" id="PRO_5038803339" evidence="1">
    <location>
        <begin position="24"/>
        <end position="133"/>
    </location>
</feature>
<name>A0A9D7FFV5_9RHOO</name>
<proteinExistence type="predicted"/>
<protein>
    <submittedName>
        <fullName evidence="3">DUF2914 domain-containing protein</fullName>
    </submittedName>
</protein>
<dbReference type="InterPro" id="IPR022606">
    <property type="entry name" value="DUF2914"/>
</dbReference>
<keyword evidence="1" id="KW-0732">Signal</keyword>
<gene>
    <name evidence="3" type="ORF">IPJ48_15500</name>
</gene>
<evidence type="ECO:0000313" key="4">
    <source>
        <dbReference type="Proteomes" id="UP000886602"/>
    </source>
</evidence>
<sequence length="133" mass="14603">MKIRNFAMALLIAATLSGPAAFAQVGGSVINATFTTNVVNGAPTDFPQQFTTSTPVVYYYGELLDLTGQTVTLRWSLEGKRMQDVPVVVTSARQPAWTMMKMQPQWTGNWTVEVLNGKGQVIGQRNFAYNPPM</sequence>